<name>A0A4U0PRQ6_9NEIS</name>
<feature type="transmembrane region" description="Helical" evidence="1">
    <location>
        <begin position="281"/>
        <end position="299"/>
    </location>
</feature>
<dbReference type="Proteomes" id="UP000310016">
    <property type="component" value="Unassembled WGS sequence"/>
</dbReference>
<keyword evidence="4" id="KW-1185">Reference proteome</keyword>
<gene>
    <name evidence="3" type="ORF">FAZ21_13915</name>
</gene>
<organism evidence="3 4">
    <name type="scientific">Chitiniphilus eburneus</name>
    <dbReference type="NCBI Taxonomy" id="2571148"/>
    <lineage>
        <taxon>Bacteria</taxon>
        <taxon>Pseudomonadati</taxon>
        <taxon>Pseudomonadota</taxon>
        <taxon>Betaproteobacteria</taxon>
        <taxon>Neisseriales</taxon>
        <taxon>Chitinibacteraceae</taxon>
        <taxon>Chitiniphilus</taxon>
    </lineage>
</organism>
<dbReference type="RefSeq" id="WP_136774045.1">
    <property type="nucleotide sequence ID" value="NZ_CP156074.1"/>
</dbReference>
<keyword evidence="1" id="KW-0472">Membrane</keyword>
<keyword evidence="1" id="KW-0812">Transmembrane</keyword>
<evidence type="ECO:0000313" key="4">
    <source>
        <dbReference type="Proteomes" id="UP000310016"/>
    </source>
</evidence>
<comment type="caution">
    <text evidence="3">The sequence shown here is derived from an EMBL/GenBank/DDBJ whole genome shotgun (WGS) entry which is preliminary data.</text>
</comment>
<dbReference type="AlphaFoldDB" id="A0A4U0PRQ6"/>
<accession>A0A4U0PRQ6</accession>
<dbReference type="EMBL" id="SUMF01000017">
    <property type="protein sequence ID" value="TJZ71056.1"/>
    <property type="molecule type" value="Genomic_DNA"/>
</dbReference>
<dbReference type="InterPro" id="IPR002048">
    <property type="entry name" value="EF_hand_dom"/>
</dbReference>
<dbReference type="InterPro" id="IPR018247">
    <property type="entry name" value="EF_Hand_1_Ca_BS"/>
</dbReference>
<evidence type="ECO:0000313" key="3">
    <source>
        <dbReference type="EMBL" id="TJZ71056.1"/>
    </source>
</evidence>
<proteinExistence type="predicted"/>
<sequence>MNGTLFKGMRRTSTDWGALAAILAVLAFGWMHWTVAGWQWCLGLAAALSLLGWYTSRRRYQAIVNTPVSRIGSTSQGYARLEGAARPLGGEPLVSPFGTQCVWYHSVEDEVERTPQGTRTREIYNVESEHSFVLDDGSASCLIDPEGADLRPGDPSVSWYGDRRRTEWWIFPGQHIEALGDFATLRADRSPQAQRARVSDRLAEWKRDRETLVRQFDRDGNGEIDAEEWEQVRSAAERDVIREAIDTGSRDSANVLRKPRQGLYLVSTEDLDSYARTRQRWAWGYLLLVVVLLHAMWWINRRPQIVEDRIAHPVVFEQDAEDID</sequence>
<evidence type="ECO:0000256" key="1">
    <source>
        <dbReference type="SAM" id="Phobius"/>
    </source>
</evidence>
<dbReference type="OrthoDB" id="7013907at2"/>
<dbReference type="PROSITE" id="PS50222">
    <property type="entry name" value="EF_HAND_2"/>
    <property type="match status" value="1"/>
</dbReference>
<feature type="transmembrane region" description="Helical" evidence="1">
    <location>
        <begin position="12"/>
        <end position="31"/>
    </location>
</feature>
<evidence type="ECO:0000259" key="2">
    <source>
        <dbReference type="PROSITE" id="PS50222"/>
    </source>
</evidence>
<keyword evidence="1" id="KW-1133">Transmembrane helix</keyword>
<feature type="transmembrane region" description="Helical" evidence="1">
    <location>
        <begin position="37"/>
        <end position="54"/>
    </location>
</feature>
<dbReference type="GO" id="GO:0005509">
    <property type="term" value="F:calcium ion binding"/>
    <property type="evidence" value="ECO:0007669"/>
    <property type="project" value="InterPro"/>
</dbReference>
<reference evidence="3 4" key="1">
    <citation type="submission" date="2019-04" db="EMBL/GenBank/DDBJ databases">
        <title>Chitiniphilus eburnea sp. nov., a novel chitinolytic bacterium isolated from aquaculture sludge.</title>
        <authorList>
            <person name="Sheng M."/>
        </authorList>
    </citation>
    <scope>NUCLEOTIDE SEQUENCE [LARGE SCALE GENOMIC DNA]</scope>
    <source>
        <strain evidence="3 4">HX-2-15</strain>
    </source>
</reference>
<dbReference type="PROSITE" id="PS00018">
    <property type="entry name" value="EF_HAND_1"/>
    <property type="match status" value="1"/>
</dbReference>
<feature type="domain" description="EF-hand" evidence="2">
    <location>
        <begin position="204"/>
        <end position="239"/>
    </location>
</feature>
<protein>
    <recommendedName>
        <fullName evidence="2">EF-hand domain-containing protein</fullName>
    </recommendedName>
</protein>